<keyword evidence="2" id="KW-0732">Signal</keyword>
<feature type="compositionally biased region" description="Pro residues" evidence="1">
    <location>
        <begin position="48"/>
        <end position="62"/>
    </location>
</feature>
<feature type="signal peptide" evidence="2">
    <location>
        <begin position="1"/>
        <end position="22"/>
    </location>
</feature>
<sequence length="102" mass="10827">MRAPLAALALLIALAPALPAGAIEICSENALGQVVCRGQPTHGLDPIDPFPPRTRTAPPPQARIPEARTNSFGDTYPTAKETTTGRPRPRVCEPDSFGNLRC</sequence>
<feature type="region of interest" description="Disordered" evidence="1">
    <location>
        <begin position="42"/>
        <end position="102"/>
    </location>
</feature>
<evidence type="ECO:0000256" key="2">
    <source>
        <dbReference type="SAM" id="SignalP"/>
    </source>
</evidence>
<evidence type="ECO:0008006" key="5">
    <source>
        <dbReference type="Google" id="ProtNLM"/>
    </source>
</evidence>
<comment type="caution">
    <text evidence="3">The sequence shown here is derived from an EMBL/GenBank/DDBJ whole genome shotgun (WGS) entry which is preliminary data.</text>
</comment>
<dbReference type="AlphaFoldDB" id="A0A501WG07"/>
<evidence type="ECO:0000256" key="1">
    <source>
        <dbReference type="SAM" id="MobiDB-lite"/>
    </source>
</evidence>
<protein>
    <recommendedName>
        <fullName evidence="5">DUF4124 domain-containing protein</fullName>
    </recommendedName>
</protein>
<gene>
    <name evidence="3" type="ORF">FJM51_16450</name>
</gene>
<name>A0A501WG07_9RHOB</name>
<accession>A0A501WG07</accession>
<dbReference type="Proteomes" id="UP000319255">
    <property type="component" value="Unassembled WGS sequence"/>
</dbReference>
<dbReference type="RefSeq" id="WP_140455233.1">
    <property type="nucleotide sequence ID" value="NZ_VFRP01000019.1"/>
</dbReference>
<evidence type="ECO:0000313" key="4">
    <source>
        <dbReference type="Proteomes" id="UP000319255"/>
    </source>
</evidence>
<organism evidence="3 4">
    <name type="scientific">Amaricoccus solimangrovi</name>
    <dbReference type="NCBI Taxonomy" id="2589815"/>
    <lineage>
        <taxon>Bacteria</taxon>
        <taxon>Pseudomonadati</taxon>
        <taxon>Pseudomonadota</taxon>
        <taxon>Alphaproteobacteria</taxon>
        <taxon>Rhodobacterales</taxon>
        <taxon>Paracoccaceae</taxon>
        <taxon>Amaricoccus</taxon>
    </lineage>
</organism>
<keyword evidence="4" id="KW-1185">Reference proteome</keyword>
<proteinExistence type="predicted"/>
<feature type="chain" id="PRO_5021210867" description="DUF4124 domain-containing protein" evidence="2">
    <location>
        <begin position="23"/>
        <end position="102"/>
    </location>
</feature>
<dbReference type="EMBL" id="VFRP01000019">
    <property type="protein sequence ID" value="TPE48803.1"/>
    <property type="molecule type" value="Genomic_DNA"/>
</dbReference>
<reference evidence="3 4" key="1">
    <citation type="submission" date="2019-06" db="EMBL/GenBank/DDBJ databases">
        <title>A novel bacterium of genus Amaricoccus, isolated from marine sediment.</title>
        <authorList>
            <person name="Huang H."/>
            <person name="Mo K."/>
            <person name="Hu Y."/>
        </authorList>
    </citation>
    <scope>NUCLEOTIDE SEQUENCE [LARGE SCALE GENOMIC DNA]</scope>
    <source>
        <strain evidence="3 4">HB172011</strain>
    </source>
</reference>
<evidence type="ECO:0000313" key="3">
    <source>
        <dbReference type="EMBL" id="TPE48803.1"/>
    </source>
</evidence>